<dbReference type="InterPro" id="IPR015943">
    <property type="entry name" value="WD40/YVTN_repeat-like_dom_sf"/>
</dbReference>
<feature type="region of interest" description="Disordered" evidence="6">
    <location>
        <begin position="59"/>
        <end position="85"/>
    </location>
</feature>
<comment type="subcellular location">
    <subcellularLocation>
        <location evidence="1">Nucleus</location>
    </subcellularLocation>
</comment>
<evidence type="ECO:0000256" key="3">
    <source>
        <dbReference type="ARBA" id="ARBA00022737"/>
    </source>
</evidence>
<keyword evidence="2 5" id="KW-0853">WD repeat</keyword>
<comment type="caution">
    <text evidence="7">The sequence shown here is derived from an EMBL/GenBank/DDBJ whole genome shotgun (WGS) entry which is preliminary data.</text>
</comment>
<dbReference type="GO" id="GO:0032040">
    <property type="term" value="C:small-subunit processome"/>
    <property type="evidence" value="ECO:0007669"/>
    <property type="project" value="TreeGrafter"/>
</dbReference>
<protein>
    <submittedName>
        <fullName evidence="7">Uncharacterized protein</fullName>
    </submittedName>
</protein>
<name>A0A098VT31_9MICR</name>
<dbReference type="Pfam" id="PF00400">
    <property type="entry name" value="WD40"/>
    <property type="match status" value="2"/>
</dbReference>
<dbReference type="GeneID" id="25259172"/>
<feature type="repeat" description="WD" evidence="5">
    <location>
        <begin position="216"/>
        <end position="250"/>
    </location>
</feature>
<evidence type="ECO:0000256" key="2">
    <source>
        <dbReference type="ARBA" id="ARBA00022574"/>
    </source>
</evidence>
<dbReference type="PROSITE" id="PS50082">
    <property type="entry name" value="WD_REPEATS_2"/>
    <property type="match status" value="1"/>
</dbReference>
<dbReference type="InterPro" id="IPR001680">
    <property type="entry name" value="WD40_rpt"/>
</dbReference>
<dbReference type="RefSeq" id="XP_013238371.1">
    <property type="nucleotide sequence ID" value="XM_013382917.1"/>
</dbReference>
<evidence type="ECO:0000256" key="6">
    <source>
        <dbReference type="SAM" id="MobiDB-lite"/>
    </source>
</evidence>
<dbReference type="InterPro" id="IPR036322">
    <property type="entry name" value="WD40_repeat_dom_sf"/>
</dbReference>
<evidence type="ECO:0000256" key="1">
    <source>
        <dbReference type="ARBA" id="ARBA00004123"/>
    </source>
</evidence>
<dbReference type="AlphaFoldDB" id="A0A098VT31"/>
<feature type="compositionally biased region" description="Polar residues" evidence="6">
    <location>
        <begin position="15"/>
        <end position="35"/>
    </location>
</feature>
<organism evidence="7 8">
    <name type="scientific">Mitosporidium daphniae</name>
    <dbReference type="NCBI Taxonomy" id="1485682"/>
    <lineage>
        <taxon>Eukaryota</taxon>
        <taxon>Fungi</taxon>
        <taxon>Fungi incertae sedis</taxon>
        <taxon>Microsporidia</taxon>
        <taxon>Mitosporidium</taxon>
    </lineage>
</organism>
<dbReference type="PANTHER" id="PTHR19865">
    <property type="entry name" value="U3 SMALL NUCLEOLAR RNA INTERACTING PROTEIN 2"/>
    <property type="match status" value="1"/>
</dbReference>
<dbReference type="EMBL" id="JMKJ01000155">
    <property type="protein sequence ID" value="KGG51944.1"/>
    <property type="molecule type" value="Genomic_DNA"/>
</dbReference>
<feature type="region of interest" description="Disordered" evidence="6">
    <location>
        <begin position="1"/>
        <end position="35"/>
    </location>
</feature>
<proteinExistence type="predicted"/>
<dbReference type="InterPro" id="IPR039241">
    <property type="entry name" value="Rrp9-like"/>
</dbReference>
<dbReference type="VEuPathDB" id="MicrosporidiaDB:DI09_23p190"/>
<evidence type="ECO:0000256" key="4">
    <source>
        <dbReference type="ARBA" id="ARBA00023242"/>
    </source>
</evidence>
<feature type="compositionally biased region" description="Low complexity" evidence="6">
    <location>
        <begin position="61"/>
        <end position="78"/>
    </location>
</feature>
<accession>A0A098VT31</accession>
<keyword evidence="8" id="KW-1185">Reference proteome</keyword>
<dbReference type="PANTHER" id="PTHR19865:SF0">
    <property type="entry name" value="U3 SMALL NUCLEOLAR RNA-INTERACTING PROTEIN 2"/>
    <property type="match status" value="1"/>
</dbReference>
<feature type="compositionally biased region" description="Low complexity" evidence="6">
    <location>
        <begin position="530"/>
        <end position="540"/>
    </location>
</feature>
<evidence type="ECO:0000313" key="8">
    <source>
        <dbReference type="Proteomes" id="UP000029725"/>
    </source>
</evidence>
<dbReference type="GO" id="GO:0034511">
    <property type="term" value="F:U3 snoRNA binding"/>
    <property type="evidence" value="ECO:0007669"/>
    <property type="project" value="InterPro"/>
</dbReference>
<gene>
    <name evidence="7" type="ORF">DI09_23p190</name>
</gene>
<evidence type="ECO:0000313" key="7">
    <source>
        <dbReference type="EMBL" id="KGG51944.1"/>
    </source>
</evidence>
<dbReference type="Gene3D" id="2.130.10.10">
    <property type="entry name" value="YVTN repeat-like/Quinoprotein amine dehydrogenase"/>
    <property type="match status" value="1"/>
</dbReference>
<reference evidence="7 8" key="1">
    <citation type="submission" date="2014-04" db="EMBL/GenBank/DDBJ databases">
        <title>A new species of microsporidia sheds light on the evolution of extreme parasitism.</title>
        <authorList>
            <person name="Haag K.L."/>
            <person name="James T.Y."/>
            <person name="Larsson R."/>
            <person name="Schaer T.M."/>
            <person name="Refardt D."/>
            <person name="Pombert J.-F."/>
            <person name="Ebert D."/>
        </authorList>
    </citation>
    <scope>NUCLEOTIDE SEQUENCE [LARGE SCALE GENOMIC DNA]</scope>
    <source>
        <strain evidence="7 8">UGP3</strain>
        <tissue evidence="7">Spores</tissue>
    </source>
</reference>
<sequence>MNDPFFSVSSRRKLTASNATVAAKRPNNSFKSLKNMKTSKIIQKVHSKPSISIAPFALPKEASSSSSSSSEASDGDSLSQDENLDDATSRIKLAKKYIKEDLDESSRDNSSSSEQSEGEIDAQEIDRDIISQRLIKDAIFKEGKKFSPIGTYKRLAGGQSLLNGPPSAVCTHSPSRSIFGATKKCKGIFQWTLTEDLRGISSTKSFTCNAKKALGLQAIAVSPDGEFLVGGGLDAIIHVWSLSSGSYLRALRHHRGPITGLCFRLATTNSSSGLVQSDLYSISTDRALKIWQFSYDPNEAQQDKEKASINLAYVDTLFGHQESPVDLCVLSKERCMSVGGRDRSARLWKVMDSTHLVFNAPLESGTLDLVCMLTESAFVVASESQELFLWNSSKKKFSFSAKLEHRPSSLAALPHSAIFASGDERASLKIWKCSSDFSTFEQIQCIQIAENGFISSISWLHSASIFSASTEKASLKALSRCAVAIALSREHRLGRWNVASSLPSSSQGVYVVGFSKHGIADEADLQVSSAEDSSLSADSESILDMDSSSEGPDLSSEEGDLED</sequence>
<dbReference type="Proteomes" id="UP000029725">
    <property type="component" value="Unassembled WGS sequence"/>
</dbReference>
<feature type="region of interest" description="Disordered" evidence="6">
    <location>
        <begin position="530"/>
        <end position="563"/>
    </location>
</feature>
<dbReference type="OrthoDB" id="189968at2759"/>
<dbReference type="SUPFAM" id="SSF50978">
    <property type="entry name" value="WD40 repeat-like"/>
    <property type="match status" value="1"/>
</dbReference>
<keyword evidence="4" id="KW-0539">Nucleus</keyword>
<dbReference type="SMART" id="SM00320">
    <property type="entry name" value="WD40"/>
    <property type="match status" value="4"/>
</dbReference>
<keyword evidence="3" id="KW-0677">Repeat</keyword>
<feature type="region of interest" description="Disordered" evidence="6">
    <location>
        <begin position="102"/>
        <end position="123"/>
    </location>
</feature>
<evidence type="ECO:0000256" key="5">
    <source>
        <dbReference type="PROSITE-ProRule" id="PRU00221"/>
    </source>
</evidence>
<dbReference type="HOGENOM" id="CLU_484036_0_0_1"/>